<keyword evidence="2" id="KW-0227">DNA damage</keyword>
<dbReference type="PIRSF" id="PIRSF002070">
    <property type="entry name" value="SSB"/>
    <property type="match status" value="1"/>
</dbReference>
<feature type="short sequence motif" description="Important for interaction with partner proteins" evidence="2">
    <location>
        <begin position="127"/>
        <end position="132"/>
    </location>
</feature>
<evidence type="ECO:0000313" key="4">
    <source>
        <dbReference type="EMBL" id="GAV21586.1"/>
    </source>
</evidence>
<keyword evidence="5" id="KW-1185">Reference proteome</keyword>
<dbReference type="AlphaFoldDB" id="A0A1L8CRN7"/>
<accession>A0A1L8CRN7</accession>
<keyword evidence="1 2" id="KW-0238">DNA-binding</keyword>
<dbReference type="OrthoDB" id="9809878at2"/>
<dbReference type="InterPro" id="IPR011344">
    <property type="entry name" value="ssDNA-bd"/>
</dbReference>
<proteinExistence type="inferred from homology"/>
<comment type="subunit">
    <text evidence="2">Homotetramer.</text>
</comment>
<evidence type="ECO:0000256" key="2">
    <source>
        <dbReference type="HAMAP-Rule" id="MF_00984"/>
    </source>
</evidence>
<dbReference type="CDD" id="cd04496">
    <property type="entry name" value="SSB_OBF"/>
    <property type="match status" value="1"/>
</dbReference>
<name>A0A1L8CRN7_9THEO</name>
<organism evidence="4 5">
    <name type="scientific">Carboxydothermus pertinax</name>
    <dbReference type="NCBI Taxonomy" id="870242"/>
    <lineage>
        <taxon>Bacteria</taxon>
        <taxon>Bacillati</taxon>
        <taxon>Bacillota</taxon>
        <taxon>Clostridia</taxon>
        <taxon>Thermoanaerobacterales</taxon>
        <taxon>Thermoanaerobacteraceae</taxon>
        <taxon>Carboxydothermus</taxon>
    </lineage>
</organism>
<dbReference type="GO" id="GO:0006260">
    <property type="term" value="P:DNA replication"/>
    <property type="evidence" value="ECO:0007669"/>
    <property type="project" value="UniProtKB-UniRule"/>
</dbReference>
<dbReference type="Pfam" id="PF00436">
    <property type="entry name" value="SSB"/>
    <property type="match status" value="1"/>
</dbReference>
<reference evidence="5" key="1">
    <citation type="submission" date="2016-12" db="EMBL/GenBank/DDBJ databases">
        <title>Draft Genome Sequences od Carboxydothermus pertinax and islandicus, Hydrogenogenic Carboxydotrophic Bacteria.</title>
        <authorList>
            <person name="Fukuyama Y."/>
            <person name="Ohmae K."/>
            <person name="Yoneda Y."/>
            <person name="Yoshida T."/>
            <person name="Sako Y."/>
        </authorList>
    </citation>
    <scope>NUCLEOTIDE SEQUENCE [LARGE SCALE GENOMIC DNA]</scope>
    <source>
        <strain evidence="5">Ug1</strain>
    </source>
</reference>
<comment type="caution">
    <text evidence="2">Lacks conserved residue(s) required for the propagation of feature annotation.</text>
</comment>
<dbReference type="GO" id="GO:0006310">
    <property type="term" value="P:DNA recombination"/>
    <property type="evidence" value="ECO:0007669"/>
    <property type="project" value="UniProtKB-UniRule"/>
</dbReference>
<dbReference type="STRING" id="870242.cpu_00960"/>
<keyword evidence="2" id="KW-0233">DNA recombination</keyword>
<keyword evidence="2" id="KW-0235">DNA replication</keyword>
<dbReference type="InterPro" id="IPR012340">
    <property type="entry name" value="NA-bd_OB-fold"/>
</dbReference>
<dbReference type="GO" id="GO:0009295">
    <property type="term" value="C:nucleoid"/>
    <property type="evidence" value="ECO:0007669"/>
    <property type="project" value="TreeGrafter"/>
</dbReference>
<dbReference type="SUPFAM" id="SSF50249">
    <property type="entry name" value="Nucleic acid-binding proteins"/>
    <property type="match status" value="1"/>
</dbReference>
<protein>
    <recommendedName>
        <fullName evidence="2 3">Single-stranded DNA-binding protein</fullName>
        <shortName evidence="2">SSB</shortName>
    </recommendedName>
</protein>
<dbReference type="PROSITE" id="PS50935">
    <property type="entry name" value="SSB"/>
    <property type="match status" value="1"/>
</dbReference>
<keyword evidence="2" id="KW-0234">DNA repair</keyword>
<dbReference type="Gene3D" id="2.40.50.140">
    <property type="entry name" value="Nucleic acid-binding proteins"/>
    <property type="match status" value="1"/>
</dbReference>
<gene>
    <name evidence="4" type="ORF">cpu_00960</name>
</gene>
<dbReference type="HAMAP" id="MF_00984">
    <property type="entry name" value="SSB"/>
    <property type="match status" value="1"/>
</dbReference>
<dbReference type="NCBIfam" id="TIGR00621">
    <property type="entry name" value="ssb"/>
    <property type="match status" value="1"/>
</dbReference>
<evidence type="ECO:0000313" key="5">
    <source>
        <dbReference type="Proteomes" id="UP000187485"/>
    </source>
</evidence>
<dbReference type="Proteomes" id="UP000187485">
    <property type="component" value="Unassembled WGS sequence"/>
</dbReference>
<dbReference type="GO" id="GO:0003697">
    <property type="term" value="F:single-stranded DNA binding"/>
    <property type="evidence" value="ECO:0007669"/>
    <property type="project" value="UniProtKB-UniRule"/>
</dbReference>
<dbReference type="PANTHER" id="PTHR10302">
    <property type="entry name" value="SINGLE-STRANDED DNA-BINDING PROTEIN"/>
    <property type="match status" value="1"/>
</dbReference>
<comment type="function">
    <text evidence="2">Plays an important role in DNA replication, recombination and repair. Binds to ssDNA and to an array of partner proteins to recruit them to their sites of action during DNA metabolism.</text>
</comment>
<evidence type="ECO:0000256" key="3">
    <source>
        <dbReference type="PIRNR" id="PIRNR002070"/>
    </source>
</evidence>
<comment type="caution">
    <text evidence="4">The sequence shown here is derived from an EMBL/GenBank/DDBJ whole genome shotgun (WGS) entry which is preliminary data.</text>
</comment>
<evidence type="ECO:0000256" key="1">
    <source>
        <dbReference type="ARBA" id="ARBA00023125"/>
    </source>
</evidence>
<dbReference type="GO" id="GO:0006281">
    <property type="term" value="P:DNA repair"/>
    <property type="evidence" value="ECO:0007669"/>
    <property type="project" value="UniProtKB-UniRule"/>
</dbReference>
<dbReference type="RefSeq" id="WP_075858038.1">
    <property type="nucleotide sequence ID" value="NZ_BDJK01000003.1"/>
</dbReference>
<dbReference type="InterPro" id="IPR000424">
    <property type="entry name" value="Primosome_PriB/ssb"/>
</dbReference>
<dbReference type="PANTHER" id="PTHR10302:SF27">
    <property type="entry name" value="SINGLE-STRANDED DNA-BINDING PROTEIN"/>
    <property type="match status" value="1"/>
</dbReference>
<sequence>MFNKIILVGRLTRDPELWHTPQGTPVATITIATDRPYTSKEGEREADFVDVVVWNKLAEIVNEFGQKGRLVLIEGRLQIRSYEKEGQKRRVYEVVASNVKFLDKPKRKEELAVEDMLDGAVEIEISDEDLPF</sequence>
<dbReference type="EMBL" id="BDJK01000003">
    <property type="protein sequence ID" value="GAV21586.1"/>
    <property type="molecule type" value="Genomic_DNA"/>
</dbReference>